<sequence length="238" mass="27589">MFYMIFYIHTMLNMLKQYNTSNIDIYNMNSSCSTWNPDLDSVNNLNASVVLWERNDYLIDCAIGCDRARSCRSFFHNPTNETCLASSSYKRGLPTDKAGQQGWNYYTKKQYCDQGYSFNQTLGLCYKLYSISKDCDNAMISCEADGAKLLTIRNEAEYSFIYDVMMKGSAPSICIGLRAIGANREWMSWNSQAASYFKWDIYQPDNYLGKENCVEMFAYGYNDFDCNLAKYFICQRFI</sequence>
<gene>
    <name evidence="2" type="ORF">ACJMK2_000467</name>
    <name evidence="3" type="ORF">ACJMK2_000542</name>
</gene>
<dbReference type="InterPro" id="IPR050801">
    <property type="entry name" value="Ca-Dep_Lectins_ImmuneDev"/>
</dbReference>
<evidence type="ECO:0000313" key="4">
    <source>
        <dbReference type="Proteomes" id="UP001634394"/>
    </source>
</evidence>
<dbReference type="PROSITE" id="PS50041">
    <property type="entry name" value="C_TYPE_LECTIN_2"/>
    <property type="match status" value="1"/>
</dbReference>
<dbReference type="InterPro" id="IPR016187">
    <property type="entry name" value="CTDL_fold"/>
</dbReference>
<comment type="caution">
    <text evidence="2">The sequence shown here is derived from an EMBL/GenBank/DDBJ whole genome shotgun (WGS) entry which is preliminary data.</text>
</comment>
<dbReference type="PANTHER" id="PTHR22801">
    <property type="entry name" value="LITHOSTATHINE"/>
    <property type="match status" value="1"/>
</dbReference>
<dbReference type="InterPro" id="IPR016186">
    <property type="entry name" value="C-type_lectin-like/link_sf"/>
</dbReference>
<dbReference type="SMART" id="SM00034">
    <property type="entry name" value="CLECT"/>
    <property type="match status" value="1"/>
</dbReference>
<keyword evidence="4" id="KW-1185">Reference proteome</keyword>
<dbReference type="InterPro" id="IPR001304">
    <property type="entry name" value="C-type_lectin-like"/>
</dbReference>
<evidence type="ECO:0000313" key="2">
    <source>
        <dbReference type="EMBL" id="KAL3888086.1"/>
    </source>
</evidence>
<dbReference type="Gene3D" id="3.10.100.10">
    <property type="entry name" value="Mannose-Binding Protein A, subunit A"/>
    <property type="match status" value="1"/>
</dbReference>
<dbReference type="SUPFAM" id="SSF56436">
    <property type="entry name" value="C-type lectin-like"/>
    <property type="match status" value="1"/>
</dbReference>
<name>A0ABD3XR58_SINWO</name>
<dbReference type="Gene3D" id="3.50.4.10">
    <property type="entry name" value="Hepatocyte Growth Factor"/>
    <property type="match status" value="1"/>
</dbReference>
<dbReference type="AlphaFoldDB" id="A0ABD3XR58"/>
<dbReference type="CDD" id="cd00037">
    <property type="entry name" value="CLECT"/>
    <property type="match status" value="1"/>
</dbReference>
<dbReference type="Proteomes" id="UP001634394">
    <property type="component" value="Unassembled WGS sequence"/>
</dbReference>
<protein>
    <recommendedName>
        <fullName evidence="1">C-type lectin domain-containing protein</fullName>
    </recommendedName>
</protein>
<reference evidence="2 4" key="1">
    <citation type="submission" date="2024-11" db="EMBL/GenBank/DDBJ databases">
        <title>Chromosome-level genome assembly of the freshwater bivalve Anodonta woodiana.</title>
        <authorList>
            <person name="Chen X."/>
        </authorList>
    </citation>
    <scope>NUCLEOTIDE SEQUENCE [LARGE SCALE GENOMIC DNA]</scope>
    <source>
        <strain evidence="2">MN2024</strain>
        <tissue evidence="2">Gills</tissue>
    </source>
</reference>
<dbReference type="EMBL" id="JBJQND010000001">
    <property type="protein sequence ID" value="KAL3888163.1"/>
    <property type="molecule type" value="Genomic_DNA"/>
</dbReference>
<accession>A0ABD3XR58</accession>
<dbReference type="SUPFAM" id="SSF57414">
    <property type="entry name" value="Hairpin loop containing domain-like"/>
    <property type="match status" value="1"/>
</dbReference>
<dbReference type="EMBL" id="JBJQND010000001">
    <property type="protein sequence ID" value="KAL3888086.1"/>
    <property type="molecule type" value="Genomic_DNA"/>
</dbReference>
<dbReference type="Pfam" id="PF00059">
    <property type="entry name" value="Lectin_C"/>
    <property type="match status" value="1"/>
</dbReference>
<evidence type="ECO:0000313" key="3">
    <source>
        <dbReference type="EMBL" id="KAL3888163.1"/>
    </source>
</evidence>
<feature type="domain" description="C-type lectin" evidence="1">
    <location>
        <begin position="121"/>
        <end position="235"/>
    </location>
</feature>
<proteinExistence type="predicted"/>
<organism evidence="2 4">
    <name type="scientific">Sinanodonta woodiana</name>
    <name type="common">Chinese pond mussel</name>
    <name type="synonym">Anodonta woodiana</name>
    <dbReference type="NCBI Taxonomy" id="1069815"/>
    <lineage>
        <taxon>Eukaryota</taxon>
        <taxon>Metazoa</taxon>
        <taxon>Spiralia</taxon>
        <taxon>Lophotrochozoa</taxon>
        <taxon>Mollusca</taxon>
        <taxon>Bivalvia</taxon>
        <taxon>Autobranchia</taxon>
        <taxon>Heteroconchia</taxon>
        <taxon>Palaeoheterodonta</taxon>
        <taxon>Unionida</taxon>
        <taxon>Unionoidea</taxon>
        <taxon>Unionidae</taxon>
        <taxon>Unioninae</taxon>
        <taxon>Sinanodonta</taxon>
    </lineage>
</organism>
<evidence type="ECO:0000259" key="1">
    <source>
        <dbReference type="PROSITE" id="PS50041"/>
    </source>
</evidence>
<dbReference type="PANTHER" id="PTHR22801:SF63">
    <property type="entry name" value="C-TYPE LECTIN DOMAIN-CONTAINING PROTEIN"/>
    <property type="match status" value="1"/>
</dbReference>